<accession>A0A0K8RG68</accession>
<evidence type="ECO:0000256" key="1">
    <source>
        <dbReference type="SAM" id="SignalP"/>
    </source>
</evidence>
<evidence type="ECO:0000313" key="2">
    <source>
        <dbReference type="EMBL" id="JAA70105.1"/>
    </source>
</evidence>
<protein>
    <submittedName>
        <fullName evidence="2">Putative p32 protein</fullName>
    </submittedName>
</protein>
<keyword evidence="1" id="KW-0732">Signal</keyword>
<dbReference type="EMBL" id="GADI01003703">
    <property type="protein sequence ID" value="JAA70105.1"/>
    <property type="molecule type" value="mRNA"/>
</dbReference>
<feature type="signal peptide" evidence="1">
    <location>
        <begin position="1"/>
        <end position="21"/>
    </location>
</feature>
<reference evidence="2" key="1">
    <citation type="submission" date="2012-12" db="EMBL/GenBank/DDBJ databases">
        <title>Identification and characterization of a phenylalanine ammonia-lyase gene family in Isatis indigotica Fort.</title>
        <authorList>
            <person name="Liu Q."/>
            <person name="Chen J."/>
            <person name="Zhou X."/>
            <person name="Di P."/>
            <person name="Xiao Y."/>
            <person name="Xuan H."/>
            <person name="Zhang L."/>
            <person name="Chen W."/>
        </authorList>
    </citation>
    <scope>NUCLEOTIDE SEQUENCE</scope>
    <source>
        <tissue evidence="2">Salivary gland</tissue>
    </source>
</reference>
<dbReference type="AlphaFoldDB" id="A0A0K8RG68"/>
<organism evidence="2">
    <name type="scientific">Ixodes ricinus</name>
    <name type="common">Common tick</name>
    <name type="synonym">Acarus ricinus</name>
    <dbReference type="NCBI Taxonomy" id="34613"/>
    <lineage>
        <taxon>Eukaryota</taxon>
        <taxon>Metazoa</taxon>
        <taxon>Ecdysozoa</taxon>
        <taxon>Arthropoda</taxon>
        <taxon>Chelicerata</taxon>
        <taxon>Arachnida</taxon>
        <taxon>Acari</taxon>
        <taxon>Parasitiformes</taxon>
        <taxon>Ixodida</taxon>
        <taxon>Ixodoidea</taxon>
        <taxon>Ixodidae</taxon>
        <taxon>Ixodinae</taxon>
        <taxon>Ixodes</taxon>
    </lineage>
</organism>
<name>A0A0K8RG68_IXORI</name>
<proteinExistence type="evidence at transcript level"/>
<sequence>MNPLRWSSCLWLWLMCTNVECLPKFHVSSRDQDNAVSDAVTVTMNFILDDTLKTENQDRVNAWLSWIAYKAMFDLQYFFGFTLHLSYTITHLEDQSHLKLTLKPNEEPYLQPEQAISTLADYYRDKKHSDIICLVTKKTLNDAYAVRNGYGYSDKRPICEDSLPILLVYAPGREGYSSHMLVSMIMDSIHLGGGEHVFNLPSDKHDKSERKF</sequence>
<feature type="chain" id="PRO_5005518025" evidence="1">
    <location>
        <begin position="22"/>
        <end position="212"/>
    </location>
</feature>